<name>A0A517SJW0_9PLAN</name>
<gene>
    <name evidence="2" type="ORF">Pan44_44670</name>
</gene>
<feature type="chain" id="PRO_5021835805" evidence="1">
    <location>
        <begin position="27"/>
        <end position="305"/>
    </location>
</feature>
<dbReference type="KEGG" id="ccos:Pan44_44670"/>
<evidence type="ECO:0000313" key="3">
    <source>
        <dbReference type="Proteomes" id="UP000315700"/>
    </source>
</evidence>
<dbReference type="EMBL" id="CP036271">
    <property type="protein sequence ID" value="QDT56413.1"/>
    <property type="molecule type" value="Genomic_DNA"/>
</dbReference>
<feature type="signal peptide" evidence="1">
    <location>
        <begin position="1"/>
        <end position="26"/>
    </location>
</feature>
<keyword evidence="1" id="KW-0732">Signal</keyword>
<keyword evidence="3" id="KW-1185">Reference proteome</keyword>
<proteinExistence type="predicted"/>
<dbReference type="Proteomes" id="UP000315700">
    <property type="component" value="Chromosome"/>
</dbReference>
<dbReference type="AlphaFoldDB" id="A0A517SJW0"/>
<evidence type="ECO:0000313" key="2">
    <source>
        <dbReference type="EMBL" id="QDT56413.1"/>
    </source>
</evidence>
<sequence length="305" mass="32954" precursor="true">MAGTLASARISLALALVAGFTARSIADDAKHTLRYRFSPEESVYFTSHNETSRRYLQNVSEIQTNDSVDALKHYKVLSVTPEGGAVLELTIDRTKMSVDNGSSLFIYDSTKDQDPPAAFQVVHGTVGRPWLRVTVNALGETSNYQTPAGTAVPESADFVSRVLPVLPEKPVAIGEIWKEPFTVDAPNGDVEIEPGRPLTRPITMQRVYKLKSVENGIAAIDLRTEVLTSKRTPKEDVFIIQRQYSGSITIDMANGRLLGRELAIDGNVVGYDGPTSAMSVKMAQRDSFAPAGAASAAQPAEAATK</sequence>
<evidence type="ECO:0000256" key="1">
    <source>
        <dbReference type="SAM" id="SignalP"/>
    </source>
</evidence>
<accession>A0A517SJW0</accession>
<protein>
    <submittedName>
        <fullName evidence="2">Uncharacterized protein</fullName>
    </submittedName>
</protein>
<organism evidence="2 3">
    <name type="scientific">Caulifigura coniformis</name>
    <dbReference type="NCBI Taxonomy" id="2527983"/>
    <lineage>
        <taxon>Bacteria</taxon>
        <taxon>Pseudomonadati</taxon>
        <taxon>Planctomycetota</taxon>
        <taxon>Planctomycetia</taxon>
        <taxon>Planctomycetales</taxon>
        <taxon>Planctomycetaceae</taxon>
        <taxon>Caulifigura</taxon>
    </lineage>
</organism>
<dbReference type="InParanoid" id="A0A517SJW0"/>
<reference evidence="2 3" key="1">
    <citation type="submission" date="2019-02" db="EMBL/GenBank/DDBJ databases">
        <title>Deep-cultivation of Planctomycetes and their phenomic and genomic characterization uncovers novel biology.</title>
        <authorList>
            <person name="Wiegand S."/>
            <person name="Jogler M."/>
            <person name="Boedeker C."/>
            <person name="Pinto D."/>
            <person name="Vollmers J."/>
            <person name="Rivas-Marin E."/>
            <person name="Kohn T."/>
            <person name="Peeters S.H."/>
            <person name="Heuer A."/>
            <person name="Rast P."/>
            <person name="Oberbeckmann S."/>
            <person name="Bunk B."/>
            <person name="Jeske O."/>
            <person name="Meyerdierks A."/>
            <person name="Storesund J.E."/>
            <person name="Kallscheuer N."/>
            <person name="Luecker S."/>
            <person name="Lage O.M."/>
            <person name="Pohl T."/>
            <person name="Merkel B.J."/>
            <person name="Hornburger P."/>
            <person name="Mueller R.-W."/>
            <person name="Bruemmer F."/>
            <person name="Labrenz M."/>
            <person name="Spormann A.M."/>
            <person name="Op den Camp H."/>
            <person name="Overmann J."/>
            <person name="Amann R."/>
            <person name="Jetten M.S.M."/>
            <person name="Mascher T."/>
            <person name="Medema M.H."/>
            <person name="Devos D.P."/>
            <person name="Kaster A.-K."/>
            <person name="Ovreas L."/>
            <person name="Rohde M."/>
            <person name="Galperin M.Y."/>
            <person name="Jogler C."/>
        </authorList>
    </citation>
    <scope>NUCLEOTIDE SEQUENCE [LARGE SCALE GENOMIC DNA]</scope>
    <source>
        <strain evidence="2 3">Pan44</strain>
    </source>
</reference>